<dbReference type="GO" id="GO:0031969">
    <property type="term" value="C:chloroplast membrane"/>
    <property type="evidence" value="ECO:0007669"/>
    <property type="project" value="TreeGrafter"/>
</dbReference>
<evidence type="ECO:0000313" key="3">
    <source>
        <dbReference type="Proteomes" id="UP001327560"/>
    </source>
</evidence>
<reference evidence="2 3" key="1">
    <citation type="submission" date="2023-10" db="EMBL/GenBank/DDBJ databases">
        <title>Chromosome-scale genome assembly provides insights into flower coloration mechanisms of Canna indica.</title>
        <authorList>
            <person name="Li C."/>
        </authorList>
    </citation>
    <scope>NUCLEOTIDE SEQUENCE [LARGE SCALE GENOMIC DNA]</scope>
    <source>
        <tissue evidence="2">Flower</tissue>
    </source>
</reference>
<evidence type="ECO:0000256" key="1">
    <source>
        <dbReference type="SAM" id="Phobius"/>
    </source>
</evidence>
<dbReference type="Pfam" id="PF11833">
    <property type="entry name" value="CPP1-like"/>
    <property type="match status" value="1"/>
</dbReference>
<keyword evidence="1" id="KW-0812">Transmembrane</keyword>
<gene>
    <name evidence="2" type="ORF">Cni_G25969</name>
</gene>
<sequence>MQLSLYLYFRAENIPKFPRINVWDPYKRLGVTRDASEEEILEARNFLLNQYAGHESSFESIEAAYEKILMVSFWKRKKSKINLKSRLKKQVEESPPWIKRLLDYVELPPVDVILRRFFLFGFMGAWSFMNSAETGPAFQVALSFLSCIYFLNDKMKDVKRASITGLAALVIGWIVGSIVVPLIPSFLLQPTWTLELLTSLISYIFLFLACTFLK</sequence>
<organism evidence="2 3">
    <name type="scientific">Canna indica</name>
    <name type="common">Indian-shot</name>
    <dbReference type="NCBI Taxonomy" id="4628"/>
    <lineage>
        <taxon>Eukaryota</taxon>
        <taxon>Viridiplantae</taxon>
        <taxon>Streptophyta</taxon>
        <taxon>Embryophyta</taxon>
        <taxon>Tracheophyta</taxon>
        <taxon>Spermatophyta</taxon>
        <taxon>Magnoliopsida</taxon>
        <taxon>Liliopsida</taxon>
        <taxon>Zingiberales</taxon>
        <taxon>Cannaceae</taxon>
        <taxon>Canna</taxon>
    </lineage>
</organism>
<dbReference type="Proteomes" id="UP001327560">
    <property type="component" value="Chromosome 8"/>
</dbReference>
<protein>
    <submittedName>
        <fullName evidence="2">Protein CHAPERONE-LIKE protein OF POR1, chloroplastic-like</fullName>
    </submittedName>
</protein>
<keyword evidence="1" id="KW-0472">Membrane</keyword>
<keyword evidence="3" id="KW-1185">Reference proteome</keyword>
<dbReference type="InterPro" id="IPR021788">
    <property type="entry name" value="CPP1-like"/>
</dbReference>
<evidence type="ECO:0000313" key="2">
    <source>
        <dbReference type="EMBL" id="WOL17180.1"/>
    </source>
</evidence>
<dbReference type="EMBL" id="CP136897">
    <property type="protein sequence ID" value="WOL17180.1"/>
    <property type="molecule type" value="Genomic_DNA"/>
</dbReference>
<dbReference type="PANTHER" id="PTHR33372:SF2">
    <property type="entry name" value="PROTEIN CHAPERONE-LIKE PROTEIN OF POR1, CHLOROPLASTIC"/>
    <property type="match status" value="1"/>
</dbReference>
<name>A0AAQ3KYW1_9LILI</name>
<feature type="transmembrane region" description="Helical" evidence="1">
    <location>
        <begin position="196"/>
        <end position="213"/>
    </location>
</feature>
<accession>A0AAQ3KYW1</accession>
<feature type="transmembrane region" description="Helical" evidence="1">
    <location>
        <begin position="163"/>
        <end position="184"/>
    </location>
</feature>
<dbReference type="AlphaFoldDB" id="A0AAQ3KYW1"/>
<keyword evidence="1" id="KW-1133">Transmembrane helix</keyword>
<dbReference type="PANTHER" id="PTHR33372">
    <property type="match status" value="1"/>
</dbReference>
<feature type="transmembrane region" description="Helical" evidence="1">
    <location>
        <begin position="135"/>
        <end position="151"/>
    </location>
</feature>
<proteinExistence type="predicted"/>